<dbReference type="EMBL" id="AP018203">
    <property type="protein sequence ID" value="BAY53395.1"/>
    <property type="molecule type" value="Genomic_DNA"/>
</dbReference>
<dbReference type="InterPro" id="IPR038607">
    <property type="entry name" value="PhoD-like_sf"/>
</dbReference>
<dbReference type="AlphaFoldDB" id="A0A1Z4J9E4"/>
<gene>
    <name evidence="1" type="ORF">NIES2135_02000</name>
</gene>
<evidence type="ECO:0000313" key="2">
    <source>
        <dbReference type="Proteomes" id="UP000217895"/>
    </source>
</evidence>
<name>A0A1Z4J9E4_LEPBY</name>
<accession>A0A1Z4J9E4</accession>
<protein>
    <recommendedName>
        <fullName evidence="3">PhoD-like phosphatase metallophosphatase domain-containing protein</fullName>
    </recommendedName>
</protein>
<sequence>MLYPELPLVLAGPILRHTAPEVVTVWVALQKACTVELRIYHTQAIDDCLFTGKRATVALGESLHVVAVTAQTTLQPDQLYAYDLCFKFEQGECSLQEGLTSDRFPDVNLSYFDHGKPTFLLPPTQIEDLKILHGSCRKPHGHGIDALPILDSLLETTAAEIRDRPHQLFLTGDQIYGDDVSARLLETATLLGDSLLGWQEKLPLKSTFMTASELKPQERGEIATRQAGFTGGLGDKRQKVENHLFSLGEYYATYLLSWSQIGWAILKPTEPHLERFVHTLWQVRRALANIPTYMIFDDHDVTDDWNLNQAWCLRVLGRSLGRRVVQNALLAYAVFQGWGNTPERFEVEQSGARLLDAAQTWSASQGSDRAALQEIAKLVGMPPQDPKTGLPKFIQDGDVNILDRHPDALTWNFIIRSQCHEILVLDTRTWRGYPLDHEQVSQKIAPPRLIAPAALVQQLSLLQDSKHLTTFLVAPTNLFGLQVIDWIHHWQLRKKKVFSTDVGDAWNVNTDALAQLLTHLFKLRDSIVVLSGDIHYSSTIRLSYQRADSAPGVLMQLTSSAMKNEELITRIIHTRLKHWLLPEPKRKWFGWDHPPHMIERSKPIDSPDWKCELEWIPRRAAEHTDLSLDRFPVRAGLFHFNLFKFWTWKWIQDGREIVGVNNLALVSFTRDDSSLEVIHTLYWFSSWRPLEIVKSRFARSTL</sequence>
<dbReference type="SUPFAM" id="SSF56300">
    <property type="entry name" value="Metallo-dependent phosphatases"/>
    <property type="match status" value="1"/>
</dbReference>
<proteinExistence type="predicted"/>
<dbReference type="PANTHER" id="PTHR37031">
    <property type="entry name" value="METALLOPHOSPHATASE BINDING DOMAIN PROTEIN"/>
    <property type="match status" value="1"/>
</dbReference>
<dbReference type="Proteomes" id="UP000217895">
    <property type="component" value="Chromosome"/>
</dbReference>
<dbReference type="PANTHER" id="PTHR37031:SF2">
    <property type="entry name" value="PHOD-LIKE PHOSPHATASE METALLOPHOSPHATASE DOMAIN-CONTAINING PROTEIN"/>
    <property type="match status" value="1"/>
</dbReference>
<dbReference type="InterPro" id="IPR029052">
    <property type="entry name" value="Metallo-depent_PP-like"/>
</dbReference>
<reference evidence="1 2" key="1">
    <citation type="submission" date="2017-06" db="EMBL/GenBank/DDBJ databases">
        <title>Genome sequencing of cyanobaciteial culture collection at National Institute for Environmental Studies (NIES).</title>
        <authorList>
            <person name="Hirose Y."/>
            <person name="Shimura Y."/>
            <person name="Fujisawa T."/>
            <person name="Nakamura Y."/>
            <person name="Kawachi M."/>
        </authorList>
    </citation>
    <scope>NUCLEOTIDE SEQUENCE [LARGE SCALE GENOMIC DNA]</scope>
    <source>
        <strain evidence="1 2">NIES-2135</strain>
    </source>
</reference>
<keyword evidence="2" id="KW-1185">Reference proteome</keyword>
<evidence type="ECO:0000313" key="1">
    <source>
        <dbReference type="EMBL" id="BAY53395.1"/>
    </source>
</evidence>
<dbReference type="Gene3D" id="3.60.21.70">
    <property type="entry name" value="PhoD-like phosphatase"/>
    <property type="match status" value="1"/>
</dbReference>
<evidence type="ECO:0008006" key="3">
    <source>
        <dbReference type="Google" id="ProtNLM"/>
    </source>
</evidence>
<organism evidence="1 2">
    <name type="scientific">Leptolyngbya boryana NIES-2135</name>
    <dbReference type="NCBI Taxonomy" id="1973484"/>
    <lineage>
        <taxon>Bacteria</taxon>
        <taxon>Bacillati</taxon>
        <taxon>Cyanobacteriota</taxon>
        <taxon>Cyanophyceae</taxon>
        <taxon>Leptolyngbyales</taxon>
        <taxon>Leptolyngbyaceae</taxon>
        <taxon>Leptolyngbya group</taxon>
        <taxon>Leptolyngbya</taxon>
    </lineage>
</organism>